<evidence type="ECO:0000256" key="5">
    <source>
        <dbReference type="ARBA" id="ARBA00023004"/>
    </source>
</evidence>
<evidence type="ECO:0000313" key="7">
    <source>
        <dbReference type="EMBL" id="MBU3849187.1"/>
    </source>
</evidence>
<keyword evidence="4" id="KW-0249">Electron transport</keyword>
<reference evidence="7" key="2">
    <citation type="submission" date="2021-04" db="EMBL/GenBank/DDBJ databases">
        <authorList>
            <person name="Gilroy R."/>
        </authorList>
    </citation>
    <scope>NUCLEOTIDE SEQUENCE</scope>
    <source>
        <strain evidence="7">Gambia15-2214</strain>
    </source>
</reference>
<gene>
    <name evidence="7" type="ORF">IAA16_01315</name>
</gene>
<dbReference type="Pfam" id="PF01880">
    <property type="entry name" value="Desulfoferrodox"/>
    <property type="match status" value="1"/>
</dbReference>
<dbReference type="InterPro" id="IPR036073">
    <property type="entry name" value="Desulfoferrodoxin_Fe-bd_dom_sf"/>
</dbReference>
<dbReference type="PANTHER" id="PTHR36541">
    <property type="entry name" value="SUPEROXIDE REDUCTASE-RELATED"/>
    <property type="match status" value="1"/>
</dbReference>
<dbReference type="SUPFAM" id="SSF49367">
    <property type="entry name" value="Superoxide reductase-like"/>
    <property type="match status" value="1"/>
</dbReference>
<proteinExistence type="inferred from homology"/>
<dbReference type="GO" id="GO:0005506">
    <property type="term" value="F:iron ion binding"/>
    <property type="evidence" value="ECO:0007669"/>
    <property type="project" value="InterPro"/>
</dbReference>
<keyword evidence="5" id="KW-0408">Iron</keyword>
<keyword evidence="2" id="KW-0813">Transport</keyword>
<evidence type="ECO:0000256" key="1">
    <source>
        <dbReference type="ARBA" id="ARBA00005941"/>
    </source>
</evidence>
<reference evidence="7" key="1">
    <citation type="journal article" date="2021" name="PeerJ">
        <title>Extensive microbial diversity within the chicken gut microbiome revealed by metagenomics and culture.</title>
        <authorList>
            <person name="Gilroy R."/>
            <person name="Ravi A."/>
            <person name="Getino M."/>
            <person name="Pursley I."/>
            <person name="Horton D.L."/>
            <person name="Alikhan N.F."/>
            <person name="Baker D."/>
            <person name="Gharbi K."/>
            <person name="Hall N."/>
            <person name="Watson M."/>
            <person name="Adriaenssens E.M."/>
            <person name="Foster-Nyarko E."/>
            <person name="Jarju S."/>
            <person name="Secka A."/>
            <person name="Antonio M."/>
            <person name="Oren A."/>
            <person name="Chaudhuri R.R."/>
            <person name="La Ragione R."/>
            <person name="Hildebrand F."/>
            <person name="Pallen M.J."/>
        </authorList>
    </citation>
    <scope>NUCLEOTIDE SEQUENCE</scope>
    <source>
        <strain evidence="7">Gambia15-2214</strain>
    </source>
</reference>
<dbReference type="InterPro" id="IPR002742">
    <property type="entry name" value="Desulfoferrodoxin_Fe-bd_dom"/>
</dbReference>
<evidence type="ECO:0000313" key="8">
    <source>
        <dbReference type="Proteomes" id="UP000823914"/>
    </source>
</evidence>
<dbReference type="AlphaFoldDB" id="A0A9E2L0K0"/>
<protein>
    <submittedName>
        <fullName evidence="7">Desulfoferrodoxin</fullName>
    </submittedName>
</protein>
<organism evidence="7 8">
    <name type="scientific">Candidatus Treponema excrementipullorum</name>
    <dbReference type="NCBI Taxonomy" id="2838768"/>
    <lineage>
        <taxon>Bacteria</taxon>
        <taxon>Pseudomonadati</taxon>
        <taxon>Spirochaetota</taxon>
        <taxon>Spirochaetia</taxon>
        <taxon>Spirochaetales</taxon>
        <taxon>Treponemataceae</taxon>
        <taxon>Treponema</taxon>
    </lineage>
</organism>
<keyword evidence="3" id="KW-0479">Metal-binding</keyword>
<dbReference type="NCBIfam" id="TIGR00332">
    <property type="entry name" value="neela_ferrous"/>
    <property type="match status" value="1"/>
</dbReference>
<evidence type="ECO:0000259" key="6">
    <source>
        <dbReference type="Pfam" id="PF01880"/>
    </source>
</evidence>
<name>A0A9E2L0K0_9SPIR</name>
<feature type="domain" description="Desulfoferrodoxin ferrous iron-binding" evidence="6">
    <location>
        <begin position="40"/>
        <end position="123"/>
    </location>
</feature>
<evidence type="ECO:0000256" key="3">
    <source>
        <dbReference type="ARBA" id="ARBA00022723"/>
    </source>
</evidence>
<dbReference type="InterPro" id="IPR051233">
    <property type="entry name" value="Desulfoferrodoxin_SOR"/>
</dbReference>
<dbReference type="EMBL" id="JAHLFV010000028">
    <property type="protein sequence ID" value="MBU3849187.1"/>
    <property type="molecule type" value="Genomic_DNA"/>
</dbReference>
<dbReference type="Proteomes" id="UP000823914">
    <property type="component" value="Unassembled WGS sequence"/>
</dbReference>
<dbReference type="PANTHER" id="PTHR36541:SF1">
    <property type="entry name" value="SUPEROXIDE REDUCTASE-RELATED"/>
    <property type="match status" value="1"/>
</dbReference>
<comment type="similarity">
    <text evidence="1">Belongs to the desulfoferrodoxin family.</text>
</comment>
<accession>A0A9E2L0K0</accession>
<dbReference type="GO" id="GO:0016491">
    <property type="term" value="F:oxidoreductase activity"/>
    <property type="evidence" value="ECO:0007669"/>
    <property type="project" value="InterPro"/>
</dbReference>
<comment type="caution">
    <text evidence="7">The sequence shown here is derived from an EMBL/GenBank/DDBJ whole genome shotgun (WGS) entry which is preliminary data.</text>
</comment>
<evidence type="ECO:0000256" key="2">
    <source>
        <dbReference type="ARBA" id="ARBA00022448"/>
    </source>
</evidence>
<dbReference type="Gene3D" id="2.60.40.730">
    <property type="entry name" value="SOR catalytic domain"/>
    <property type="match status" value="1"/>
</dbReference>
<evidence type="ECO:0000256" key="4">
    <source>
        <dbReference type="ARBA" id="ARBA00022982"/>
    </source>
</evidence>
<sequence>MDTSVKFFSCGECKSVLVGLPGVFPGAGEGVKALSANVTDAATEKHVPVVTVEGSKVSVVVGSVEHPMTEEHLINWIMLVTDKEIRCKGLKSTDKPVAEFILADGEKPLEVYEMCNLHGLWKKEL</sequence>